<dbReference type="Proteomes" id="UP000790787">
    <property type="component" value="Chromosome 7"/>
</dbReference>
<name>A0AC58RQB3_TOBAC</name>
<accession>A0AC58RQB3</accession>
<sequence length="207" mass="23712">MGVIDHISDMFDCSTGSHSKHKRRKQLQVNIYIYSNILTYFFSVFFTSLLLTYFVYEFFGDLLLYMSLLPLILEICVRSEVLNKQIKLTNGSIFGVFLNFSKAKVESSRSHLEPKQHKLTVVGYVDPEKVVARVAHRTGKKAEIWPYVPYDVVAHPYAQGVYDKKAPAGYVRRVDDYQSNQLQRASSTEVRYTTAFSDENPAACVVM</sequence>
<evidence type="ECO:0000313" key="2">
    <source>
        <dbReference type="RefSeq" id="XP_075074912.1"/>
    </source>
</evidence>
<gene>
    <name evidence="2" type="primary">LOC107806210</name>
</gene>
<organism evidence="1 2">
    <name type="scientific">Nicotiana tabacum</name>
    <name type="common">Common tobacco</name>
    <dbReference type="NCBI Taxonomy" id="4097"/>
    <lineage>
        <taxon>Eukaryota</taxon>
        <taxon>Viridiplantae</taxon>
        <taxon>Streptophyta</taxon>
        <taxon>Embryophyta</taxon>
        <taxon>Tracheophyta</taxon>
        <taxon>Spermatophyta</taxon>
        <taxon>Magnoliopsida</taxon>
        <taxon>eudicotyledons</taxon>
        <taxon>Gunneridae</taxon>
        <taxon>Pentapetalae</taxon>
        <taxon>asterids</taxon>
        <taxon>lamiids</taxon>
        <taxon>Solanales</taxon>
        <taxon>Solanaceae</taxon>
        <taxon>Nicotianoideae</taxon>
        <taxon>Nicotianeae</taxon>
        <taxon>Nicotiana</taxon>
    </lineage>
</organism>
<reference evidence="1" key="1">
    <citation type="journal article" date="2014" name="Nat. Commun.">
        <title>The tobacco genome sequence and its comparison with those of tomato and potato.</title>
        <authorList>
            <person name="Sierro N."/>
            <person name="Battey J.N."/>
            <person name="Ouadi S."/>
            <person name="Bakaher N."/>
            <person name="Bovet L."/>
            <person name="Willig A."/>
            <person name="Goepfert S."/>
            <person name="Peitsch M.C."/>
            <person name="Ivanov N.V."/>
        </authorList>
    </citation>
    <scope>NUCLEOTIDE SEQUENCE [LARGE SCALE GENOMIC DNA]</scope>
</reference>
<dbReference type="RefSeq" id="XP_075074912.1">
    <property type="nucleotide sequence ID" value="XM_075218811.1"/>
</dbReference>
<proteinExistence type="predicted"/>
<reference evidence="2" key="2">
    <citation type="submission" date="2025-08" db="UniProtKB">
        <authorList>
            <consortium name="RefSeq"/>
        </authorList>
    </citation>
    <scope>IDENTIFICATION</scope>
    <source>
        <tissue evidence="2">Leaf</tissue>
    </source>
</reference>
<keyword evidence="1" id="KW-1185">Reference proteome</keyword>
<evidence type="ECO:0000313" key="1">
    <source>
        <dbReference type="Proteomes" id="UP000790787"/>
    </source>
</evidence>
<protein>
    <submittedName>
        <fullName evidence="2">Heavy metal-associated isoprenylated plant protein 26-like</fullName>
    </submittedName>
</protein>